<proteinExistence type="predicted"/>
<dbReference type="RefSeq" id="WP_054207338.1">
    <property type="nucleotide sequence ID" value="NZ_LGSZ01000010.1"/>
</dbReference>
<gene>
    <name evidence="3" type="ORF">AE618_01775</name>
</gene>
<dbReference type="PRINTS" id="PR00111">
    <property type="entry name" value="ABHYDROLASE"/>
</dbReference>
<dbReference type="SUPFAM" id="SSF53474">
    <property type="entry name" value="alpha/beta-Hydrolases"/>
    <property type="match status" value="1"/>
</dbReference>
<dbReference type="PATRIC" id="fig|1526658.3.peg.1817"/>
<dbReference type="Gene3D" id="3.40.50.1820">
    <property type="entry name" value="alpha/beta hydrolase"/>
    <property type="match status" value="1"/>
</dbReference>
<keyword evidence="1" id="KW-0378">Hydrolase</keyword>
<dbReference type="GO" id="GO:0016787">
    <property type="term" value="F:hydrolase activity"/>
    <property type="evidence" value="ECO:0007669"/>
    <property type="project" value="UniProtKB-KW"/>
</dbReference>
<accession>A0A0N0MCZ5</accession>
<dbReference type="InterPro" id="IPR000639">
    <property type="entry name" value="Epox_hydrolase-like"/>
</dbReference>
<evidence type="ECO:0000313" key="4">
    <source>
        <dbReference type="Proteomes" id="UP000037822"/>
    </source>
</evidence>
<dbReference type="OrthoDB" id="9812774at2"/>
<evidence type="ECO:0000256" key="1">
    <source>
        <dbReference type="ARBA" id="ARBA00022801"/>
    </source>
</evidence>
<dbReference type="PANTHER" id="PTHR43329">
    <property type="entry name" value="EPOXIDE HYDROLASE"/>
    <property type="match status" value="1"/>
</dbReference>
<sequence>MSNLDSLFPGFTAHWVDGPIGKIFARVGGEGPPVVLIHGFPQTHAEWHKLAGELTKTHTVVCPDLRGYGWSAAPHGDGGASTYSKRGMGEDIVAVMQGLGHLRFAVVGHDRGARVAYRLALDHPGRVERLALLDILPTISMWEGMNAARAMQVYHWSFLAQPEPGPENLIKADPLGWLDHTIASWTRAKSLDLFDPLALRSYGESFNDPARIHAACEDYRAGATTDVAHDKADLAAGRRILCPVLVLWGEAGIPAKGASPLEIWRESFAPQAEGQAIDSGHFLPEENPAATLAALVPFLVEPVV</sequence>
<dbReference type="InterPro" id="IPR029058">
    <property type="entry name" value="AB_hydrolase_fold"/>
</dbReference>
<organism evidence="3 4">
    <name type="scientific">Bosea vaviloviae</name>
    <dbReference type="NCBI Taxonomy" id="1526658"/>
    <lineage>
        <taxon>Bacteria</taxon>
        <taxon>Pseudomonadati</taxon>
        <taxon>Pseudomonadota</taxon>
        <taxon>Alphaproteobacteria</taxon>
        <taxon>Hyphomicrobiales</taxon>
        <taxon>Boseaceae</taxon>
        <taxon>Bosea</taxon>
    </lineage>
</organism>
<dbReference type="Proteomes" id="UP000037822">
    <property type="component" value="Unassembled WGS sequence"/>
</dbReference>
<dbReference type="Pfam" id="PF00561">
    <property type="entry name" value="Abhydrolase_1"/>
    <property type="match status" value="1"/>
</dbReference>
<name>A0A0N0MCZ5_9HYPH</name>
<feature type="domain" description="AB hydrolase-1" evidence="2">
    <location>
        <begin position="32"/>
        <end position="288"/>
    </location>
</feature>
<dbReference type="InterPro" id="IPR000073">
    <property type="entry name" value="AB_hydrolase_1"/>
</dbReference>
<dbReference type="AlphaFoldDB" id="A0A0N0MCZ5"/>
<keyword evidence="4" id="KW-1185">Reference proteome</keyword>
<comment type="caution">
    <text evidence="3">The sequence shown here is derived from an EMBL/GenBank/DDBJ whole genome shotgun (WGS) entry which is preliminary data.</text>
</comment>
<dbReference type="EMBL" id="LGSZ01000010">
    <property type="protein sequence ID" value="KPH82819.1"/>
    <property type="molecule type" value="Genomic_DNA"/>
</dbReference>
<evidence type="ECO:0000313" key="3">
    <source>
        <dbReference type="EMBL" id="KPH82819.1"/>
    </source>
</evidence>
<protein>
    <recommendedName>
        <fullName evidence="2">AB hydrolase-1 domain-containing protein</fullName>
    </recommendedName>
</protein>
<dbReference type="PRINTS" id="PR00412">
    <property type="entry name" value="EPOXHYDRLASE"/>
</dbReference>
<reference evidence="3 4" key="1">
    <citation type="submission" date="2015-07" db="EMBL/GenBank/DDBJ databases">
        <title>Whole genome sequencing of Bosea vaviloviae isolated from cave pool.</title>
        <authorList>
            <person name="Tan N.E.H."/>
            <person name="Lee Y.P."/>
            <person name="Gan H.M."/>
            <person name="Barton H."/>
            <person name="Savka M.A."/>
        </authorList>
    </citation>
    <scope>NUCLEOTIDE SEQUENCE [LARGE SCALE GENOMIC DNA]</scope>
    <source>
        <strain evidence="3 4">SD260</strain>
    </source>
</reference>
<evidence type="ECO:0000259" key="2">
    <source>
        <dbReference type="Pfam" id="PF00561"/>
    </source>
</evidence>